<evidence type="ECO:0000313" key="1">
    <source>
        <dbReference type="EMBL" id="SFN20947.1"/>
    </source>
</evidence>
<sequence length="63" mass="7469">MTNRTIQKNSHPFYQDIQQENVRAATSIEYGCVENMIHDSQVVHTKCRERIRTNYTNSIRTIK</sequence>
<evidence type="ECO:0000313" key="2">
    <source>
        <dbReference type="Proteomes" id="UP000183287"/>
    </source>
</evidence>
<dbReference type="Proteomes" id="UP000183287">
    <property type="component" value="Unassembled WGS sequence"/>
</dbReference>
<dbReference type="EMBL" id="FOUB01000135">
    <property type="protein sequence ID" value="SFN20947.1"/>
    <property type="molecule type" value="Genomic_DNA"/>
</dbReference>
<proteinExistence type="predicted"/>
<dbReference type="AlphaFoldDB" id="A0A1I4X4W9"/>
<dbReference type="RefSeq" id="WP_177198241.1">
    <property type="nucleotide sequence ID" value="NZ_FOUB01000135.1"/>
</dbReference>
<keyword evidence="2" id="KW-1185">Reference proteome</keyword>
<reference evidence="2" key="1">
    <citation type="submission" date="2016-10" db="EMBL/GenBank/DDBJ databases">
        <authorList>
            <person name="Varghese N."/>
            <person name="Submissions S."/>
        </authorList>
    </citation>
    <scope>NUCLEOTIDE SEQUENCE [LARGE SCALE GENOMIC DNA]</scope>
    <source>
        <strain evidence="2">Nm44</strain>
    </source>
</reference>
<gene>
    <name evidence="1" type="ORF">SAMN05421863_11354</name>
</gene>
<accession>A0A1I4X4W9</accession>
<protein>
    <submittedName>
        <fullName evidence="1">Uncharacterized protein</fullName>
    </submittedName>
</protein>
<organism evidence="1 2">
    <name type="scientific">Nitrosomonas communis</name>
    <dbReference type="NCBI Taxonomy" id="44574"/>
    <lineage>
        <taxon>Bacteria</taxon>
        <taxon>Pseudomonadati</taxon>
        <taxon>Pseudomonadota</taxon>
        <taxon>Betaproteobacteria</taxon>
        <taxon>Nitrosomonadales</taxon>
        <taxon>Nitrosomonadaceae</taxon>
        <taxon>Nitrosomonas</taxon>
    </lineage>
</organism>
<name>A0A1I4X4W9_9PROT</name>